<evidence type="ECO:0000256" key="2">
    <source>
        <dbReference type="ARBA" id="ARBA00007317"/>
    </source>
</evidence>
<accession>A0ABN2WRR0</accession>
<dbReference type="Gene3D" id="3.30.559.10">
    <property type="entry name" value="Chloramphenicol acetyltransferase-like domain"/>
    <property type="match status" value="1"/>
</dbReference>
<proteinExistence type="inferred from homology"/>
<feature type="domain" description="2-oxoacid dehydrogenase acyltransferase catalytic" evidence="8">
    <location>
        <begin position="194"/>
        <end position="416"/>
    </location>
</feature>
<dbReference type="Pfam" id="PF00198">
    <property type="entry name" value="2-oxoacid_dh"/>
    <property type="match status" value="1"/>
</dbReference>
<dbReference type="InterPro" id="IPR003016">
    <property type="entry name" value="2-oxoA_DH_lipoyl-BS"/>
</dbReference>
<dbReference type="InterPro" id="IPR001078">
    <property type="entry name" value="2-oxoacid_DH_actylTfrase"/>
</dbReference>
<dbReference type="Pfam" id="PF00364">
    <property type="entry name" value="Biotin_lipoyl"/>
    <property type="match status" value="1"/>
</dbReference>
<evidence type="ECO:0000313" key="11">
    <source>
        <dbReference type="Proteomes" id="UP001500897"/>
    </source>
</evidence>
<evidence type="ECO:0000256" key="1">
    <source>
        <dbReference type="ARBA" id="ARBA00001938"/>
    </source>
</evidence>
<dbReference type="InterPro" id="IPR011053">
    <property type="entry name" value="Single_hybrid_motif"/>
</dbReference>
<feature type="domain" description="Lipoyl-binding" evidence="9">
    <location>
        <begin position="5"/>
        <end position="74"/>
    </location>
</feature>
<evidence type="ECO:0000256" key="7">
    <source>
        <dbReference type="SAM" id="MobiDB-lite"/>
    </source>
</evidence>
<feature type="region of interest" description="Disordered" evidence="7">
    <location>
        <begin position="153"/>
        <end position="194"/>
    </location>
</feature>
<evidence type="ECO:0000259" key="8">
    <source>
        <dbReference type="Pfam" id="PF00198"/>
    </source>
</evidence>
<dbReference type="EMBL" id="BAAANS010000015">
    <property type="protein sequence ID" value="GAA2097013.1"/>
    <property type="molecule type" value="Genomic_DNA"/>
</dbReference>
<keyword evidence="11" id="KW-1185">Reference proteome</keyword>
<name>A0ABN2WRR0_9ACTN</name>
<evidence type="ECO:0000256" key="4">
    <source>
        <dbReference type="ARBA" id="ARBA00022823"/>
    </source>
</evidence>
<dbReference type="InterPro" id="IPR023213">
    <property type="entry name" value="CAT-like_dom_sf"/>
</dbReference>
<dbReference type="Gene3D" id="2.40.50.100">
    <property type="match status" value="1"/>
</dbReference>
<dbReference type="CDD" id="cd06849">
    <property type="entry name" value="lipoyl_domain"/>
    <property type="match status" value="1"/>
</dbReference>
<dbReference type="InterPro" id="IPR000089">
    <property type="entry name" value="Biotin_lipoyl"/>
</dbReference>
<dbReference type="EC" id="2.3.1.-" evidence="6"/>
<dbReference type="PANTHER" id="PTHR43178:SF5">
    <property type="entry name" value="LIPOAMIDE ACYLTRANSFERASE COMPONENT OF BRANCHED-CHAIN ALPHA-KETO ACID DEHYDROGENASE COMPLEX, MITOCHONDRIAL"/>
    <property type="match status" value="1"/>
</dbReference>
<dbReference type="SUPFAM" id="SSF51230">
    <property type="entry name" value="Single hybrid motif"/>
    <property type="match status" value="1"/>
</dbReference>
<evidence type="ECO:0000256" key="3">
    <source>
        <dbReference type="ARBA" id="ARBA00022679"/>
    </source>
</evidence>
<dbReference type="PANTHER" id="PTHR43178">
    <property type="entry name" value="DIHYDROLIPOAMIDE ACETYLTRANSFERASE COMPONENT OF PYRUVATE DEHYDROGENASE COMPLEX"/>
    <property type="match status" value="1"/>
</dbReference>
<reference evidence="10 11" key="1">
    <citation type="journal article" date="2019" name="Int. J. Syst. Evol. Microbiol.">
        <title>The Global Catalogue of Microorganisms (GCM) 10K type strain sequencing project: providing services to taxonomists for standard genome sequencing and annotation.</title>
        <authorList>
            <consortium name="The Broad Institute Genomics Platform"/>
            <consortium name="The Broad Institute Genome Sequencing Center for Infectious Disease"/>
            <person name="Wu L."/>
            <person name="Ma J."/>
        </authorList>
    </citation>
    <scope>NUCLEOTIDE SEQUENCE [LARGE SCALE GENOMIC DNA]</scope>
    <source>
        <strain evidence="10 11">JCM 14559</strain>
    </source>
</reference>
<dbReference type="PROSITE" id="PS00189">
    <property type="entry name" value="LIPOYL"/>
    <property type="match status" value="1"/>
</dbReference>
<comment type="caution">
    <text evidence="10">The sequence shown here is derived from an EMBL/GenBank/DDBJ whole genome shotgun (WGS) entry which is preliminary data.</text>
</comment>
<comment type="cofactor">
    <cofactor evidence="1 6">
        <name>(R)-lipoate</name>
        <dbReference type="ChEBI" id="CHEBI:83088"/>
    </cofactor>
</comment>
<protein>
    <recommendedName>
        <fullName evidence="6">Dihydrolipoamide acetyltransferase component of pyruvate dehydrogenase complex</fullName>
        <ecNumber evidence="6">2.3.1.-</ecNumber>
    </recommendedName>
</protein>
<dbReference type="SUPFAM" id="SSF52777">
    <property type="entry name" value="CoA-dependent acyltransferases"/>
    <property type="match status" value="1"/>
</dbReference>
<comment type="similarity">
    <text evidence="2 6">Belongs to the 2-oxoacid dehydrogenase family.</text>
</comment>
<feature type="compositionally biased region" description="Low complexity" evidence="7">
    <location>
        <begin position="90"/>
        <end position="105"/>
    </location>
</feature>
<evidence type="ECO:0000259" key="9">
    <source>
        <dbReference type="Pfam" id="PF00364"/>
    </source>
</evidence>
<gene>
    <name evidence="10" type="ORF">GCM10009759_26760</name>
</gene>
<evidence type="ECO:0000256" key="6">
    <source>
        <dbReference type="RuleBase" id="RU003423"/>
    </source>
</evidence>
<keyword evidence="5 6" id="KW-0012">Acyltransferase</keyword>
<keyword evidence="4 6" id="KW-0450">Lipoyl</keyword>
<dbReference type="Proteomes" id="UP001500897">
    <property type="component" value="Unassembled WGS sequence"/>
</dbReference>
<evidence type="ECO:0000256" key="5">
    <source>
        <dbReference type="ARBA" id="ARBA00023315"/>
    </source>
</evidence>
<organism evidence="10 11">
    <name type="scientific">Kitasatospora saccharophila</name>
    <dbReference type="NCBI Taxonomy" id="407973"/>
    <lineage>
        <taxon>Bacteria</taxon>
        <taxon>Bacillati</taxon>
        <taxon>Actinomycetota</taxon>
        <taxon>Actinomycetes</taxon>
        <taxon>Kitasatosporales</taxon>
        <taxon>Streptomycetaceae</taxon>
        <taxon>Kitasatospora</taxon>
    </lineage>
</organism>
<evidence type="ECO:0000313" key="10">
    <source>
        <dbReference type="EMBL" id="GAA2097013.1"/>
    </source>
</evidence>
<keyword evidence="3 6" id="KW-0808">Transferase</keyword>
<sequence>MTEYRMPKVNTNDAAYTLLGWLVEDGGKVAEGEPLLEVETSKAVEELAAPADGLLELLVPAGRECAPGELLARLHPDAASLDAARRCPVASADSPAPSADSPAPATGGPVLTAPARARLAELGIPESAALALDVPVVRRAEVDLLAARLAATEQAADPAAERPRTGTPAPQAAQAPQDQQDPPAPQDPPGTVLAPLSRNQRAVAVTVTAAHREVPAAFTAVDVDVTDALAAGRELAAAVGSLVGLAELTAAALATRRATDPACFAALTADGTGTRLVPGAHIGVTFELGAGLFVPVLRDADRSSLGELSRAMMAHRMAALRGAFRDRDLQGANITLTLHTDPGVALALPVVFPGQACALSLAAPRTVVLPDPDGAGFRARSLVHLGAAFDHRLLNGRQVTSLLTGVKALLEDPHRLAGEGR</sequence>
<dbReference type="RefSeq" id="WP_344552225.1">
    <property type="nucleotide sequence ID" value="NZ_BAAANS010000015.1"/>
</dbReference>
<feature type="compositionally biased region" description="Low complexity" evidence="7">
    <location>
        <begin position="168"/>
        <end position="181"/>
    </location>
</feature>
<feature type="region of interest" description="Disordered" evidence="7">
    <location>
        <begin position="90"/>
        <end position="110"/>
    </location>
</feature>
<dbReference type="InterPro" id="IPR050743">
    <property type="entry name" value="2-oxoacid_DH_E2_comp"/>
</dbReference>